<dbReference type="AlphaFoldDB" id="A0A0Q3LMX5"/>
<gene>
    <name evidence="1" type="ORF">AR438_15820</name>
</gene>
<accession>A0A0Q3LMX5</accession>
<dbReference type="OrthoDB" id="1260332at2"/>
<comment type="caution">
    <text evidence="1">The sequence shown here is derived from an EMBL/GenBank/DDBJ whole genome shotgun (WGS) entry which is preliminary data.</text>
</comment>
<evidence type="ECO:0000313" key="2">
    <source>
        <dbReference type="Proteomes" id="UP000051682"/>
    </source>
</evidence>
<reference evidence="1 2" key="1">
    <citation type="submission" date="2015-10" db="EMBL/GenBank/DDBJ databases">
        <title>Chryseobacterium aquaticum genome.</title>
        <authorList>
            <person name="Newman J.D."/>
            <person name="Ferguson M.B."/>
            <person name="Miller J.R."/>
        </authorList>
    </citation>
    <scope>NUCLEOTIDE SEQUENCE [LARGE SCALE GENOMIC DNA]</scope>
    <source>
        <strain evidence="1 2">KCTC 12483</strain>
    </source>
</reference>
<dbReference type="RefSeq" id="WP_056017121.1">
    <property type="nucleotide sequence ID" value="NZ_LLYZ01000020.1"/>
</dbReference>
<dbReference type="EMBL" id="LLYZ01000020">
    <property type="protein sequence ID" value="KQK24649.1"/>
    <property type="molecule type" value="Genomic_DNA"/>
</dbReference>
<dbReference type="Proteomes" id="UP000051682">
    <property type="component" value="Unassembled WGS sequence"/>
</dbReference>
<evidence type="ECO:0000313" key="1">
    <source>
        <dbReference type="EMBL" id="KQK24649.1"/>
    </source>
</evidence>
<keyword evidence="2" id="KW-1185">Reference proteome</keyword>
<protein>
    <submittedName>
        <fullName evidence="1">Uncharacterized protein</fullName>
    </submittedName>
</protein>
<name>A0A0Q3LMX5_9FLAO</name>
<organism evidence="1 2">
    <name type="scientific">Chryseobacterium aquaticum</name>
    <dbReference type="NCBI Taxonomy" id="452084"/>
    <lineage>
        <taxon>Bacteria</taxon>
        <taxon>Pseudomonadati</taxon>
        <taxon>Bacteroidota</taxon>
        <taxon>Flavobacteriia</taxon>
        <taxon>Flavobacteriales</taxon>
        <taxon>Weeksellaceae</taxon>
        <taxon>Chryseobacterium group</taxon>
        <taxon>Chryseobacterium</taxon>
    </lineage>
</organism>
<proteinExistence type="predicted"/>
<sequence length="119" mass="13798">MKKILVIVISLLILSIISLTIYWNLPIEITRKSDIGFGNKVIQNIENYQKTNHQLPSNNDWQTLQKLGLKKDESEKLSYTSDKNGNYELVYVDGFDGPYLMWNSKEGKWTIDFPTIVND</sequence>
<dbReference type="STRING" id="452084.AR438_15820"/>